<keyword evidence="3" id="KW-0067">ATP-binding</keyword>
<dbReference type="KEGG" id="spla:CP981_03420"/>
<keyword evidence="3" id="KW-0547">Nucleotide-binding</keyword>
<name>A0AAE6NDG2_STRPT</name>
<dbReference type="Pfam" id="PF13191">
    <property type="entry name" value="AAA_16"/>
    <property type="match status" value="1"/>
</dbReference>
<gene>
    <name evidence="3" type="ORF">CP981_03420</name>
</gene>
<organism evidence="3 4">
    <name type="scientific">Streptomyces platensis</name>
    <dbReference type="NCBI Taxonomy" id="58346"/>
    <lineage>
        <taxon>Bacteria</taxon>
        <taxon>Bacillati</taxon>
        <taxon>Actinomycetota</taxon>
        <taxon>Actinomycetes</taxon>
        <taxon>Kitasatosporales</taxon>
        <taxon>Streptomycetaceae</taxon>
        <taxon>Streptomyces</taxon>
    </lineage>
</organism>
<dbReference type="InterPro" id="IPR027417">
    <property type="entry name" value="P-loop_NTPase"/>
</dbReference>
<accession>A0AAE6NDG2</accession>
<dbReference type="Gene3D" id="3.40.50.300">
    <property type="entry name" value="P-loop containing nucleotide triphosphate hydrolases"/>
    <property type="match status" value="1"/>
</dbReference>
<proteinExistence type="predicted"/>
<feature type="region of interest" description="Disordered" evidence="1">
    <location>
        <begin position="1"/>
        <end position="68"/>
    </location>
</feature>
<evidence type="ECO:0000313" key="4">
    <source>
        <dbReference type="Proteomes" id="UP000325458"/>
    </source>
</evidence>
<sequence length="1060" mass="113913">MSRHRSCSVRVSSGSPPSPRSWTRPCTRCSRPPGRTGRTARAICASSARQRRGRSVSTSPSDGRPLDPAAARELFVARLRAELHPGEERPQEVSDARRAYREAVCLLSRFDPQQLRLPGEEAATGGAVLELVDDCTTLGMQDQAGWSLKSDVRDRTLRGLAGPAAARHVLACHLDQLPGEPGPERFALAYLSGHPPETDRLTTDELADALQAVLWLSRVPGTTGLPDLAELQLTLERARLLDPLKRLVRSPFQGRTRELAELRDYVVPPGGTAAAGARPDGAPQHPGPVPPLVVHGPGGMGKTTLLAKFVLDTLHDPAGCLPFAYIDFERPTLSIQEPLTLIAEVARQLGIQFPAHRAELDALAHECQEATRSQREGQERVSQLHELATTRAVLGRRSSQEFQSLAAGRETDLIRRLAEVLKRAVAERKDGEHPEDPPFALVIDSFEEAQYRGSPVVGRMVAIYLSFQSVYPRMRLIVSGRAPVEHPAKPVASLDVELGELDPEAAVGLLTSCGVKDPEVARALADRVGGHPLSLKLAARAATLAGAGAERTCELIRSLPERRHQVFRRVDQLLVQGLLYDRILSHISDEGVRRLAHPGLVLRFITPEIIKDVLAPPCGLRVATPDAARALFAELSRLDLVEPARPDAVRYRSDVRAIMLRLPGGDRTAVMREVERRAVEHYAARDGLEARAEEIYHRLRLDENPRSVEARWLPGVERFLAGAQQDMGPRAAGLLTARLGGGTPDQVAAGADQEDWERIAAREVEDLLAQGYAQAAFDRLGRRQPWTPCSPLHALLAEALNRLGRPDEARRATADAIDAAEHAGCGERRLELLLLSARLSEEAGDLASAGRALRIAEDVAVGLGQDLEAMGALLARARLTAGADGADPEADRELAERLRQLPDAVLADRPVLVRAVASQIYDRAPGALDHALEVVGLPSDDETLAALGAAMRRATGRQPALLGRVMGILDEAAGPSRQPSGGAPTGIAGILRLARDRGTLDTLARRLLAVPDKSGEIVAGVAAAMGVGTGARTAGHPASGPEHGGRPQDEGSGPAGPEDR</sequence>
<dbReference type="SUPFAM" id="SSF52540">
    <property type="entry name" value="P-loop containing nucleoside triphosphate hydrolases"/>
    <property type="match status" value="1"/>
</dbReference>
<feature type="domain" description="Orc1-like AAA ATPase" evidence="2">
    <location>
        <begin position="285"/>
        <end position="452"/>
    </location>
</feature>
<dbReference type="Proteomes" id="UP000325458">
    <property type="component" value="Chromosome"/>
</dbReference>
<dbReference type="EMBL" id="CP023691">
    <property type="protein sequence ID" value="QEV50849.1"/>
    <property type="molecule type" value="Genomic_DNA"/>
</dbReference>
<dbReference type="InterPro" id="IPR041664">
    <property type="entry name" value="AAA_16"/>
</dbReference>
<feature type="compositionally biased region" description="Low complexity" evidence="1">
    <location>
        <begin position="8"/>
        <end position="28"/>
    </location>
</feature>
<feature type="region of interest" description="Disordered" evidence="1">
    <location>
        <begin position="1029"/>
        <end position="1060"/>
    </location>
</feature>
<evidence type="ECO:0000313" key="3">
    <source>
        <dbReference type="EMBL" id="QEV50849.1"/>
    </source>
</evidence>
<dbReference type="GO" id="GO:0005524">
    <property type="term" value="F:ATP binding"/>
    <property type="evidence" value="ECO:0007669"/>
    <property type="project" value="UniProtKB-KW"/>
</dbReference>
<evidence type="ECO:0000259" key="2">
    <source>
        <dbReference type="Pfam" id="PF13191"/>
    </source>
</evidence>
<reference evidence="3 4" key="1">
    <citation type="submission" date="2017-09" db="EMBL/GenBank/DDBJ databases">
        <authorList>
            <person name="Lee N."/>
            <person name="Cho B.-K."/>
        </authorList>
    </citation>
    <scope>NUCLEOTIDE SEQUENCE [LARGE SCALE GENOMIC DNA]</scope>
    <source>
        <strain evidence="3 4">ATCC 23948</strain>
    </source>
</reference>
<evidence type="ECO:0000256" key="1">
    <source>
        <dbReference type="SAM" id="MobiDB-lite"/>
    </source>
</evidence>
<dbReference type="AlphaFoldDB" id="A0AAE6NDG2"/>
<protein>
    <submittedName>
        <fullName evidence="3">ATP-binding protein</fullName>
    </submittedName>
</protein>